<dbReference type="EMBL" id="UOEP01000081">
    <property type="protein sequence ID" value="VAW18071.1"/>
    <property type="molecule type" value="Genomic_DNA"/>
</dbReference>
<proteinExistence type="predicted"/>
<dbReference type="PANTHER" id="PTHR31350">
    <property type="entry name" value="SI:DKEY-261L7.2"/>
    <property type="match status" value="1"/>
</dbReference>
<dbReference type="Pfam" id="PF13369">
    <property type="entry name" value="Transglut_core2"/>
    <property type="match status" value="1"/>
</dbReference>
<evidence type="ECO:0000259" key="1">
    <source>
        <dbReference type="Pfam" id="PF13369"/>
    </source>
</evidence>
<organism evidence="2">
    <name type="scientific">hydrothermal vent metagenome</name>
    <dbReference type="NCBI Taxonomy" id="652676"/>
    <lineage>
        <taxon>unclassified sequences</taxon>
        <taxon>metagenomes</taxon>
        <taxon>ecological metagenomes</taxon>
    </lineage>
</organism>
<dbReference type="InterPro" id="IPR032698">
    <property type="entry name" value="SirB1_N"/>
</dbReference>
<reference evidence="2" key="1">
    <citation type="submission" date="2018-06" db="EMBL/GenBank/DDBJ databases">
        <authorList>
            <person name="Zhirakovskaya E."/>
        </authorList>
    </citation>
    <scope>NUCLEOTIDE SEQUENCE</scope>
</reference>
<feature type="domain" description="Protein SirB1 N-terminal" evidence="1">
    <location>
        <begin position="103"/>
        <end position="263"/>
    </location>
</feature>
<evidence type="ECO:0000313" key="2">
    <source>
        <dbReference type="EMBL" id="VAW18071.1"/>
    </source>
</evidence>
<accession>A0A3B0THC8</accession>
<sequence>MRQNKKTEALIHLLEDPDMSVYKMVEKELLKEDAKIIPALEEMWELSLDEICQQRIENLIQYLQFKETKREMAEWIGLKNPDLVEGFSITNRYQYPDLNATSIEIKIEQIRKDVWLELNNSLTSLEKITVLNHIFFDVHGFSVNHANLSSPQNFFLNQVLETKKGHPIALAMLYTVVARRLDLPIYFINFPKNPLLGYFDRHIAIKAHGFKINSDMLFYINPSNKGSITGRKELEYYLKKMKYKPERKYFERCSDKVFVMKLISLLQAAFDSMGYKEKADEIMELKKIITSNLGK</sequence>
<name>A0A3B0THC8_9ZZZZ</name>
<gene>
    <name evidence="2" type="ORF">MNBD_BACTEROID01-1370</name>
</gene>
<dbReference type="PANTHER" id="PTHR31350:SF21">
    <property type="entry name" value="F-BOX ONLY PROTEIN 21"/>
    <property type="match status" value="1"/>
</dbReference>
<protein>
    <recommendedName>
        <fullName evidence="1">Protein SirB1 N-terminal domain-containing protein</fullName>
    </recommendedName>
</protein>
<dbReference type="AlphaFoldDB" id="A0A3B0THC8"/>